<feature type="region of interest" description="Disordered" evidence="1">
    <location>
        <begin position="60"/>
        <end position="85"/>
    </location>
</feature>
<protein>
    <recommendedName>
        <fullName evidence="2">DUF3741 domain-containing protein</fullName>
    </recommendedName>
</protein>
<evidence type="ECO:0000313" key="3">
    <source>
        <dbReference type="EMBL" id="KAK0600018.1"/>
    </source>
</evidence>
<organism evidence="3 4">
    <name type="scientific">Acer saccharum</name>
    <name type="common">Sugar maple</name>
    <dbReference type="NCBI Taxonomy" id="4024"/>
    <lineage>
        <taxon>Eukaryota</taxon>
        <taxon>Viridiplantae</taxon>
        <taxon>Streptophyta</taxon>
        <taxon>Embryophyta</taxon>
        <taxon>Tracheophyta</taxon>
        <taxon>Spermatophyta</taxon>
        <taxon>Magnoliopsida</taxon>
        <taxon>eudicotyledons</taxon>
        <taxon>Gunneridae</taxon>
        <taxon>Pentapetalae</taxon>
        <taxon>rosids</taxon>
        <taxon>malvids</taxon>
        <taxon>Sapindales</taxon>
        <taxon>Sapindaceae</taxon>
        <taxon>Hippocastanoideae</taxon>
        <taxon>Acereae</taxon>
        <taxon>Acer</taxon>
    </lineage>
</organism>
<reference evidence="3" key="2">
    <citation type="submission" date="2023-06" db="EMBL/GenBank/DDBJ databases">
        <authorList>
            <person name="Swenson N.G."/>
            <person name="Wegrzyn J.L."/>
            <person name="Mcevoy S.L."/>
        </authorList>
    </citation>
    <scope>NUCLEOTIDE SEQUENCE</scope>
    <source>
        <strain evidence="3">NS2018</strain>
        <tissue evidence="3">Leaf</tissue>
    </source>
</reference>
<evidence type="ECO:0000256" key="1">
    <source>
        <dbReference type="SAM" id="MobiDB-lite"/>
    </source>
</evidence>
<keyword evidence="4" id="KW-1185">Reference proteome</keyword>
<feature type="region of interest" description="Disordered" evidence="1">
    <location>
        <begin position="23"/>
        <end position="43"/>
    </location>
</feature>
<evidence type="ECO:0000259" key="2">
    <source>
        <dbReference type="Pfam" id="PF14383"/>
    </source>
</evidence>
<gene>
    <name evidence="3" type="ORF">LWI29_010751</name>
</gene>
<dbReference type="PANTHER" id="PTHR21726">
    <property type="entry name" value="PHOSPHATIDYLINOSITOL N-ACETYLGLUCOSAMINYLTRANSFERASE SUBUNIT P DOWN SYNDROME CRITICAL REGION PROTEIN 5 -RELATED"/>
    <property type="match status" value="1"/>
</dbReference>
<evidence type="ECO:0000313" key="4">
    <source>
        <dbReference type="Proteomes" id="UP001168877"/>
    </source>
</evidence>
<sequence>MEVEKKRSKGGFLNLFDWNGKSRKKLFSNNPELDDESKKGKENVGKKSLLHVIEVDESRGSLSNKGSSEFNCSSSVTSDEGSGARAPGVVARLMGLDSMPTSNVSEACSDPYRDLHLRWKETKAKAAAAEGDEGEGRCGGGERREREAMVGLVMCEKKIS</sequence>
<dbReference type="Pfam" id="PF14383">
    <property type="entry name" value="VARLMGL"/>
    <property type="match status" value="1"/>
</dbReference>
<comment type="caution">
    <text evidence="3">The sequence shown here is derived from an EMBL/GenBank/DDBJ whole genome shotgun (WGS) entry which is preliminary data.</text>
</comment>
<dbReference type="PANTHER" id="PTHR21726:SF57">
    <property type="entry name" value="SERINE-RICH ADHESIN FOR PLATELETS-LIKE PROTEIN"/>
    <property type="match status" value="1"/>
</dbReference>
<accession>A0AA39T2S7</accession>
<feature type="domain" description="DUF3741" evidence="2">
    <location>
        <begin position="74"/>
        <end position="105"/>
    </location>
</feature>
<reference evidence="3" key="1">
    <citation type="journal article" date="2022" name="Plant J.">
        <title>Strategies of tolerance reflected in two North American maple genomes.</title>
        <authorList>
            <person name="McEvoy S.L."/>
            <person name="Sezen U.U."/>
            <person name="Trouern-Trend A."/>
            <person name="McMahon S.M."/>
            <person name="Schaberg P.G."/>
            <person name="Yang J."/>
            <person name="Wegrzyn J.L."/>
            <person name="Swenson N.G."/>
        </authorList>
    </citation>
    <scope>NUCLEOTIDE SEQUENCE</scope>
    <source>
        <strain evidence="3">NS2018</strain>
    </source>
</reference>
<dbReference type="Proteomes" id="UP001168877">
    <property type="component" value="Unassembled WGS sequence"/>
</dbReference>
<dbReference type="EMBL" id="JAUESC010000003">
    <property type="protein sequence ID" value="KAK0600018.1"/>
    <property type="molecule type" value="Genomic_DNA"/>
</dbReference>
<feature type="compositionally biased region" description="Polar residues" evidence="1">
    <location>
        <begin position="60"/>
        <end position="80"/>
    </location>
</feature>
<dbReference type="InterPro" id="IPR032795">
    <property type="entry name" value="DUF3741-assoc"/>
</dbReference>
<proteinExistence type="predicted"/>
<name>A0AA39T2S7_ACESA</name>
<dbReference type="AlphaFoldDB" id="A0AA39T2S7"/>